<dbReference type="Pfam" id="PF00535">
    <property type="entry name" value="Glycos_transf_2"/>
    <property type="match status" value="1"/>
</dbReference>
<dbReference type="Gene3D" id="3.90.550.10">
    <property type="entry name" value="Spore Coat Polysaccharide Biosynthesis Protein SpsA, Chain A"/>
    <property type="match status" value="1"/>
</dbReference>
<accession>A0ABS7JBE7</accession>
<name>A0ABS7JBE7_9SPHN</name>
<organism evidence="2 3">
    <name type="scientific">Qipengyuania qiaonensis</name>
    <dbReference type="NCBI Taxonomy" id="2867240"/>
    <lineage>
        <taxon>Bacteria</taxon>
        <taxon>Pseudomonadati</taxon>
        <taxon>Pseudomonadota</taxon>
        <taxon>Alphaproteobacteria</taxon>
        <taxon>Sphingomonadales</taxon>
        <taxon>Erythrobacteraceae</taxon>
        <taxon>Qipengyuania</taxon>
    </lineage>
</organism>
<dbReference type="InterPro" id="IPR050834">
    <property type="entry name" value="Glycosyltransf_2"/>
</dbReference>
<dbReference type="Proteomes" id="UP000755104">
    <property type="component" value="Unassembled WGS sequence"/>
</dbReference>
<evidence type="ECO:0000259" key="1">
    <source>
        <dbReference type="Pfam" id="PF00535"/>
    </source>
</evidence>
<evidence type="ECO:0000313" key="2">
    <source>
        <dbReference type="EMBL" id="MBX7483646.1"/>
    </source>
</evidence>
<proteinExistence type="predicted"/>
<dbReference type="InterPro" id="IPR029044">
    <property type="entry name" value="Nucleotide-diphossugar_trans"/>
</dbReference>
<dbReference type="InterPro" id="IPR001173">
    <property type="entry name" value="Glyco_trans_2-like"/>
</dbReference>
<dbReference type="PANTHER" id="PTHR43685:SF2">
    <property type="entry name" value="GLYCOSYLTRANSFERASE 2-LIKE DOMAIN-CONTAINING PROTEIN"/>
    <property type="match status" value="1"/>
</dbReference>
<comment type="caution">
    <text evidence="2">The sequence shown here is derived from an EMBL/GenBank/DDBJ whole genome shotgun (WGS) entry which is preliminary data.</text>
</comment>
<reference evidence="2 3" key="1">
    <citation type="submission" date="2021-08" db="EMBL/GenBank/DDBJ databases">
        <title>Comparative Genomics Analysis of the Genus Qipengyuania Reveals Extensive Genetic Diversity and Metabolic Versatility, Including the Description of Fifteen Novel Species.</title>
        <authorList>
            <person name="Liu Y."/>
        </authorList>
    </citation>
    <scope>NUCLEOTIDE SEQUENCE [LARGE SCALE GENOMIC DNA]</scope>
    <source>
        <strain evidence="2 3">6D47A</strain>
    </source>
</reference>
<dbReference type="SUPFAM" id="SSF53448">
    <property type="entry name" value="Nucleotide-diphospho-sugar transferases"/>
    <property type="match status" value="1"/>
</dbReference>
<keyword evidence="3" id="KW-1185">Reference proteome</keyword>
<dbReference type="RefSeq" id="WP_221559662.1">
    <property type="nucleotide sequence ID" value="NZ_JAIGNO010000011.1"/>
</dbReference>
<gene>
    <name evidence="2" type="ORF">K3174_14010</name>
</gene>
<dbReference type="EMBL" id="JAIGNO010000011">
    <property type="protein sequence ID" value="MBX7483646.1"/>
    <property type="molecule type" value="Genomic_DNA"/>
</dbReference>
<evidence type="ECO:0000313" key="3">
    <source>
        <dbReference type="Proteomes" id="UP000755104"/>
    </source>
</evidence>
<feature type="domain" description="Glycosyltransferase 2-like" evidence="1">
    <location>
        <begin position="85"/>
        <end position="254"/>
    </location>
</feature>
<dbReference type="PANTHER" id="PTHR43685">
    <property type="entry name" value="GLYCOSYLTRANSFERASE"/>
    <property type="match status" value="1"/>
</dbReference>
<sequence>MPLSDRDMPDKVAQPIASVSRQPLDKVADARPVDRLTLAVFEAEGLPVGRQWVAPGEVPRPDEATIARATRKTPEFAEFDERKISVVICTRDRPEDLSRCLAGFAAQSRAPDELVVVDNASASSAIRSIAEAHGARYLREDREGLDFARNTGALAATGDLILYTDDDTELHPDWIANLSAAFVEPHVMGVTGLVLPARLDTEAQLLFEQAWGFGRGFDRVDFGPAFWERTRRRGCPAWEIGAGASMGFRREVFEIVGYFDERLGAGQSGCSDDSEFWYRILAAGFTCRYEPRAVIWHHHRLKMEGLSSQIYQYMRGHTAALLMQFDRSGEIGNLRRLFVDLPIYYFGLAIRKPLGRQSPKARFLRQQITGSLAGIAFYLRNRSYSLPSGSNSAR</sequence>
<protein>
    <submittedName>
        <fullName evidence="2">Glycosyltransferase family 2 protein</fullName>
    </submittedName>
</protein>